<feature type="compositionally biased region" description="Polar residues" evidence="1">
    <location>
        <begin position="24"/>
        <end position="46"/>
    </location>
</feature>
<dbReference type="EMBL" id="JBBPFD010000020">
    <property type="protein sequence ID" value="KAK7884615.1"/>
    <property type="molecule type" value="Genomic_DNA"/>
</dbReference>
<reference evidence="3" key="1">
    <citation type="submission" date="2024-04" db="EMBL/GenBank/DDBJ databases">
        <title>Salinicola lusitanus LLJ914,a marine bacterium isolated from the Okinawa Trough.</title>
        <authorList>
            <person name="Li J."/>
        </authorList>
    </citation>
    <scope>NUCLEOTIDE SEQUENCE [LARGE SCALE GENOMIC DNA]</scope>
</reference>
<feature type="region of interest" description="Disordered" evidence="1">
    <location>
        <begin position="165"/>
        <end position="226"/>
    </location>
</feature>
<organism evidence="2 3">
    <name type="scientific">Mugilogobius chulae</name>
    <name type="common">yellowstripe goby</name>
    <dbReference type="NCBI Taxonomy" id="88201"/>
    <lineage>
        <taxon>Eukaryota</taxon>
        <taxon>Metazoa</taxon>
        <taxon>Chordata</taxon>
        <taxon>Craniata</taxon>
        <taxon>Vertebrata</taxon>
        <taxon>Euteleostomi</taxon>
        <taxon>Actinopterygii</taxon>
        <taxon>Neopterygii</taxon>
        <taxon>Teleostei</taxon>
        <taxon>Neoteleostei</taxon>
        <taxon>Acanthomorphata</taxon>
        <taxon>Gobiaria</taxon>
        <taxon>Gobiiformes</taxon>
        <taxon>Gobioidei</taxon>
        <taxon>Gobiidae</taxon>
        <taxon>Gobionellinae</taxon>
        <taxon>Mugilogobius</taxon>
    </lineage>
</organism>
<evidence type="ECO:0000313" key="2">
    <source>
        <dbReference type="EMBL" id="KAK7884615.1"/>
    </source>
</evidence>
<feature type="region of interest" description="Disordered" evidence="1">
    <location>
        <begin position="1"/>
        <end position="46"/>
    </location>
</feature>
<evidence type="ECO:0000256" key="1">
    <source>
        <dbReference type="SAM" id="MobiDB-lite"/>
    </source>
</evidence>
<feature type="region of interest" description="Disordered" evidence="1">
    <location>
        <begin position="118"/>
        <end position="150"/>
    </location>
</feature>
<feature type="region of interest" description="Disordered" evidence="1">
    <location>
        <begin position="91"/>
        <end position="110"/>
    </location>
</feature>
<comment type="caution">
    <text evidence="2">The sequence shown here is derived from an EMBL/GenBank/DDBJ whole genome shotgun (WGS) entry which is preliminary data.</text>
</comment>
<sequence length="300" mass="32717">MSSTVDPVSFCGAVSQERGEEEQTTAGGESINQTRSHQCPTPSLTGEPQLCQGTKLSLGVPITCGRDGALQISPDVLVGRIIIETYRLQREREKEEGKGGSQGEAMSRQRLPLIGCSGGKTIKAKAKPTVPSAQRPLQTRSQKRSRQHTSVLVCDSSMAPWGGLDLSESSFTSLSPPRPPSAPPPPPPVPHTTPASPHRTRRHTRTSSTSTINSNMSSPSPVAAQDTGGVAVHNFCSKRRTLPQRRVPRPPRLPPLRQVTNLSFSRSFTFSFFELPLYQSPRCRAERTKNLLLLIKQVHF</sequence>
<evidence type="ECO:0000313" key="3">
    <source>
        <dbReference type="Proteomes" id="UP001460270"/>
    </source>
</evidence>
<protein>
    <submittedName>
        <fullName evidence="2">Uncharacterized protein</fullName>
    </submittedName>
</protein>
<proteinExistence type="predicted"/>
<dbReference type="AlphaFoldDB" id="A0AAW0N2S4"/>
<feature type="compositionally biased region" description="Low complexity" evidence="1">
    <location>
        <begin position="206"/>
        <end position="221"/>
    </location>
</feature>
<dbReference type="Proteomes" id="UP001460270">
    <property type="component" value="Unassembled WGS sequence"/>
</dbReference>
<name>A0AAW0N2S4_9GOBI</name>
<gene>
    <name evidence="2" type="ORF">WMY93_027738</name>
</gene>
<feature type="compositionally biased region" description="Polar residues" evidence="1">
    <location>
        <begin position="131"/>
        <end position="140"/>
    </location>
</feature>
<feature type="compositionally biased region" description="Pro residues" evidence="1">
    <location>
        <begin position="176"/>
        <end position="191"/>
    </location>
</feature>
<accession>A0AAW0N2S4</accession>
<keyword evidence="3" id="KW-1185">Reference proteome</keyword>